<dbReference type="GO" id="GO:0034475">
    <property type="term" value="P:U4 snRNA 3'-end processing"/>
    <property type="evidence" value="ECO:0007669"/>
    <property type="project" value="TreeGrafter"/>
</dbReference>
<comment type="similarity">
    <text evidence="1">Belongs to the RNase PH family.</text>
</comment>
<comment type="caution">
    <text evidence="3">The sequence shown here is derived from an EMBL/GenBank/DDBJ whole genome shotgun (WGS) entry which is preliminary data.</text>
</comment>
<dbReference type="GO" id="GO:0000176">
    <property type="term" value="C:nuclear exosome (RNase complex)"/>
    <property type="evidence" value="ECO:0007669"/>
    <property type="project" value="TreeGrafter"/>
</dbReference>
<dbReference type="InterPro" id="IPR027408">
    <property type="entry name" value="PNPase/RNase_PH_dom_sf"/>
</dbReference>
<dbReference type="SUPFAM" id="SSF54211">
    <property type="entry name" value="Ribosomal protein S5 domain 2-like"/>
    <property type="match status" value="1"/>
</dbReference>
<gene>
    <name evidence="3" type="ORF">QR46_3199</name>
</gene>
<dbReference type="GO" id="GO:0016075">
    <property type="term" value="P:rRNA catabolic process"/>
    <property type="evidence" value="ECO:0007669"/>
    <property type="project" value="TreeGrafter"/>
</dbReference>
<dbReference type="GO" id="GO:0003723">
    <property type="term" value="F:RNA binding"/>
    <property type="evidence" value="ECO:0007669"/>
    <property type="project" value="TreeGrafter"/>
</dbReference>
<dbReference type="PANTHER" id="PTHR11953">
    <property type="entry name" value="EXOSOME COMPLEX COMPONENT"/>
    <property type="match status" value="1"/>
</dbReference>
<dbReference type="AlphaFoldDB" id="A0A132NRT4"/>
<sequence length="274" mass="29440">MFEHLLLLKMTRELRPDGRERLEHREPTVLFNCISTSTGSVRFRLGGTDLIASVYLDTPQNAPFRLIVEALPTVSDAYRLTSSINVLVGSVLSSIVLSEQKTCSLCTSGRSLLVLSLLIISDDGSVVASACNAALLTLMAIGVTLPYAPCAVSIGFTRTADSRTMLVDPSKMEEKALSGALTVALDVITGDVLACVYSTAIHSTELRDILLLASSCSDVLSKSIFNCLSPSRTASCEVPSTDIEGKTEPLPKRQTDAVMTGRYLKIPDIPKDIQ</sequence>
<evidence type="ECO:0000313" key="4">
    <source>
        <dbReference type="Proteomes" id="UP000070089"/>
    </source>
</evidence>
<dbReference type="Proteomes" id="UP000070089">
    <property type="component" value="Unassembled WGS sequence"/>
</dbReference>
<accession>A0A132NRT4</accession>
<dbReference type="InterPro" id="IPR036345">
    <property type="entry name" value="ExoRNase_PH_dom2_sf"/>
</dbReference>
<organism evidence="3 4">
    <name type="scientific">Giardia duodenalis assemblage B</name>
    <dbReference type="NCBI Taxonomy" id="1394984"/>
    <lineage>
        <taxon>Eukaryota</taxon>
        <taxon>Metamonada</taxon>
        <taxon>Diplomonadida</taxon>
        <taxon>Hexamitidae</taxon>
        <taxon>Giardiinae</taxon>
        <taxon>Giardia</taxon>
    </lineage>
</organism>
<evidence type="ECO:0000259" key="2">
    <source>
        <dbReference type="Pfam" id="PF01138"/>
    </source>
</evidence>
<name>A0A132NRT4_GIAIN</name>
<dbReference type="GO" id="GO:0071028">
    <property type="term" value="P:nuclear mRNA surveillance"/>
    <property type="evidence" value="ECO:0007669"/>
    <property type="project" value="TreeGrafter"/>
</dbReference>
<dbReference type="VEuPathDB" id="GiardiaDB:QR46_3199"/>
<evidence type="ECO:0000256" key="1">
    <source>
        <dbReference type="ARBA" id="ARBA00006678"/>
    </source>
</evidence>
<dbReference type="InterPro" id="IPR050080">
    <property type="entry name" value="RNase_PH"/>
</dbReference>
<dbReference type="SUPFAM" id="SSF55666">
    <property type="entry name" value="Ribonuclease PH domain 2-like"/>
    <property type="match status" value="1"/>
</dbReference>
<dbReference type="PANTHER" id="PTHR11953:SF0">
    <property type="entry name" value="EXOSOME COMPLEX COMPONENT RRP41"/>
    <property type="match status" value="1"/>
</dbReference>
<evidence type="ECO:0000313" key="3">
    <source>
        <dbReference type="EMBL" id="KWX12813.1"/>
    </source>
</evidence>
<dbReference type="OrthoDB" id="272245at2759"/>
<feature type="domain" description="Exoribonuclease phosphorolytic" evidence="2">
    <location>
        <begin position="24"/>
        <end position="143"/>
    </location>
</feature>
<dbReference type="EMBL" id="JXTI01000098">
    <property type="protein sequence ID" value="KWX12813.1"/>
    <property type="molecule type" value="Genomic_DNA"/>
</dbReference>
<dbReference type="InterPro" id="IPR001247">
    <property type="entry name" value="ExoRNase_PH_dom1"/>
</dbReference>
<reference evidence="3 4" key="1">
    <citation type="journal article" date="2015" name="Mol. Biochem. Parasitol.">
        <title>Identification of polymorphic genes for use in assemblage B genotyping assays through comparative genomics of multiple assemblage B Giardia duodenalis isolates.</title>
        <authorList>
            <person name="Wielinga C."/>
            <person name="Thompson R.C."/>
            <person name="Monis P."/>
            <person name="Ryan U."/>
        </authorList>
    </citation>
    <scope>NUCLEOTIDE SEQUENCE [LARGE SCALE GENOMIC DNA]</scope>
    <source>
        <strain evidence="3 4">BAH15c1</strain>
    </source>
</reference>
<dbReference type="GO" id="GO:0000177">
    <property type="term" value="C:cytoplasmic exosome (RNase complex)"/>
    <property type="evidence" value="ECO:0007669"/>
    <property type="project" value="TreeGrafter"/>
</dbReference>
<protein>
    <submittedName>
        <fullName evidence="3">Putative 3' exoribonuclease/ RNase PH family/ RRP42 subunit protein</fullName>
    </submittedName>
</protein>
<proteinExistence type="inferred from homology"/>
<dbReference type="Pfam" id="PF01138">
    <property type="entry name" value="RNase_PH"/>
    <property type="match status" value="1"/>
</dbReference>
<dbReference type="GO" id="GO:0005730">
    <property type="term" value="C:nucleolus"/>
    <property type="evidence" value="ECO:0007669"/>
    <property type="project" value="TreeGrafter"/>
</dbReference>
<dbReference type="Gene3D" id="3.30.230.70">
    <property type="entry name" value="GHMP Kinase, N-terminal domain"/>
    <property type="match status" value="1"/>
</dbReference>
<dbReference type="GO" id="GO:0071051">
    <property type="term" value="P:poly(A)-dependent snoRNA 3'-end processing"/>
    <property type="evidence" value="ECO:0007669"/>
    <property type="project" value="TreeGrafter"/>
</dbReference>
<dbReference type="InterPro" id="IPR020568">
    <property type="entry name" value="Ribosomal_Su5_D2-typ_SF"/>
</dbReference>